<dbReference type="PROSITE" id="PS50294">
    <property type="entry name" value="WD_REPEATS_REGION"/>
    <property type="match status" value="6"/>
</dbReference>
<dbReference type="InterPro" id="IPR011009">
    <property type="entry name" value="Kinase-like_dom_sf"/>
</dbReference>
<organism evidence="13 14">
    <name type="scientific">Umezawaea endophytica</name>
    <dbReference type="NCBI Taxonomy" id="1654476"/>
    <lineage>
        <taxon>Bacteria</taxon>
        <taxon>Bacillati</taxon>
        <taxon>Actinomycetota</taxon>
        <taxon>Actinomycetes</taxon>
        <taxon>Pseudonocardiales</taxon>
        <taxon>Pseudonocardiaceae</taxon>
        <taxon>Umezawaea</taxon>
    </lineage>
</organism>
<sequence length="1489" mass="157309">MVEGEPGGLPDFGPYRVRDLLGQGGMGVVHRAYDTVNDRVVALKRLSVADRDYRARFQRESRIVAGLRHPNVIPVNAFGEIDGQLYLDMMLVEGVDLRRAIGSGAVDQDRAIKILAQVADALDAAHASGLVHRDVKPSNILIDPDGHAYLADFGIARETSSEATVLTASGDLIGSWDYMAPERLSGGPVDGRADQYSLACVLFECLTGRLPYPVGDTAAKVAAHLLQPPPSPSVFIPTITPALDAVVLRGMAKSPTRRFESSTSLVTAAESAAYSGITVRAAAHTAPGPSSGRDQGRLVRAIVRSTTVRTRPTLVVPLGKPPTCPYPGLSGFDQEDVDLFHGRDHVVTDLLVRLAEQLDGGEPVVLVGASGAGKSSVLHAGLLPALALGDGPGQGDWPQIVVAPGNQPIATLATALAAHGDLVAAEWDRVIREKPAEFGSVCARALGVGDGVRPVIVVDQFEELFTHGVPEAERLAFATALANARPALVVLAVRADLVDRCIDLAPLLPALNAPVLLGAMDATELRQAIVSPARDSGIDIEPGLPERLIADLGVRGEIGYDPGALPRLAHALRESWNYRDGDVLTLAAYRRAGGIDGAVSRTAEEIHDRLPESDRRTLRTILLRLVTVSDDGAVSRRRVDPREISGSGEQQGIVDELIAARLVTVDGTGARLSHEALVTAWPRLRDWIDEDRAGLVQHRRFTDSVRVWEESGRQPDDLYRGVRLAALTSWLTSAADRVRLQPVEREFLDRSNEAEHAGQVAARRRTNRLRGLVVALSLLLVVAGVAGVVAYQFGQTARAERDRADVGKQQNLSRQLAAESALAKGIDGRRAALAALGAWQASQTVEGRSAVLQVGSDSFRGRLAGHTAAVTGVAVTGDGKTAVTGGRDGSLRVWDVATRKELAVLADGDGWYRTVAIRSDGLVAAAADITGKKVELWSVPDRELIATVPVAAIDFAFAPDGRTIALNIGSAITVVDTTTFAEVGRFPIGVTIAMAFSPDASLIATAAGKDVLVHRVADGALVATLTGHTDEVLALAFDPVHATLATAGNDSTVRWWDTGSWTTTKTLTADGPVNTLAYNAKSTVLLSGGVATSFAVWNPVTGTQMVRYATGSTTVVGLAVAADGHTLVAGDTAGQVRTWSHARNVLGGRENAITGTAFQHGGDLLAMGDGGGAVRLWNAATGDFVRSLAGHADSVMDVEFSPDGRELVSSAKDGTLIVWNVETGAEVRRYVRPGTELKEVAFSPDGALLAVAGSSPVESTEDHDEALVLKVSDLTVAHRRPTREEARNERPDNTVTNYPTGVAFSPDGRTVALPLSGGKVALWNLVDPGAAFTILDGHDGIALGAAFSPDGATLATVGTDRLVRLWRMGDGQQTGELTGSDSPPRAVAFSPDGRAIATASQDTVLRLWDVVTGQPLARLDRHEDDLNEVVFDPDGDRIASSSADGTVRLWNLVPDEAVRVVCGVLDRDTLADEWRALGPDRGDPPNCPS</sequence>
<dbReference type="PRINTS" id="PR00320">
    <property type="entry name" value="GPROTEINBRPT"/>
</dbReference>
<dbReference type="Gene3D" id="1.10.510.10">
    <property type="entry name" value="Transferase(Phosphotransferase) domain 1"/>
    <property type="match status" value="1"/>
</dbReference>
<feature type="domain" description="Protein kinase" evidence="12">
    <location>
        <begin position="15"/>
        <end position="274"/>
    </location>
</feature>
<keyword evidence="5" id="KW-0677">Repeat</keyword>
<dbReference type="InterPro" id="IPR027417">
    <property type="entry name" value="P-loop_NTPase"/>
</dbReference>
<dbReference type="SUPFAM" id="SSF52540">
    <property type="entry name" value="P-loop containing nucleoside triphosphate hydrolases"/>
    <property type="match status" value="1"/>
</dbReference>
<keyword evidence="14" id="KW-1185">Reference proteome</keyword>
<dbReference type="PROSITE" id="PS00108">
    <property type="entry name" value="PROTEIN_KINASE_ST"/>
    <property type="match status" value="1"/>
</dbReference>
<evidence type="ECO:0000256" key="7">
    <source>
        <dbReference type="ARBA" id="ARBA00022777"/>
    </source>
</evidence>
<dbReference type="EC" id="2.7.11.1" evidence="1"/>
<feature type="repeat" description="WD" evidence="9">
    <location>
        <begin position="863"/>
        <end position="904"/>
    </location>
</feature>
<evidence type="ECO:0000313" key="13">
    <source>
        <dbReference type="EMBL" id="MCS7478182.1"/>
    </source>
</evidence>
<dbReference type="Pfam" id="PF20703">
    <property type="entry name" value="nSTAND1"/>
    <property type="match status" value="1"/>
</dbReference>
<evidence type="ECO:0000256" key="9">
    <source>
        <dbReference type="PROSITE-ProRule" id="PRU00221"/>
    </source>
</evidence>
<dbReference type="PROSITE" id="PS50011">
    <property type="entry name" value="PROTEIN_KINASE_DOM"/>
    <property type="match status" value="1"/>
</dbReference>
<dbReference type="InterPro" id="IPR019775">
    <property type="entry name" value="WD40_repeat_CS"/>
</dbReference>
<dbReference type="InterPro" id="IPR008271">
    <property type="entry name" value="Ser/Thr_kinase_AS"/>
</dbReference>
<dbReference type="InterPro" id="IPR049052">
    <property type="entry name" value="nSTAND1"/>
</dbReference>
<accession>A0A9X2VKG3</accession>
<gene>
    <name evidence="13" type="ORF">NZH93_15080</name>
</gene>
<dbReference type="InterPro" id="IPR015943">
    <property type="entry name" value="WD40/YVTN_repeat-like_dom_sf"/>
</dbReference>
<dbReference type="EMBL" id="JANYMP010000006">
    <property type="protein sequence ID" value="MCS7478182.1"/>
    <property type="molecule type" value="Genomic_DNA"/>
</dbReference>
<keyword evidence="4" id="KW-0808">Transferase</keyword>
<proteinExistence type="predicted"/>
<dbReference type="Proteomes" id="UP001141259">
    <property type="component" value="Unassembled WGS sequence"/>
</dbReference>
<dbReference type="InterPro" id="IPR020472">
    <property type="entry name" value="WD40_PAC1"/>
</dbReference>
<feature type="repeat" description="WD" evidence="9">
    <location>
        <begin position="1377"/>
        <end position="1418"/>
    </location>
</feature>
<protein>
    <recommendedName>
        <fullName evidence="1">non-specific serine/threonine protein kinase</fullName>
        <ecNumber evidence="1">2.7.11.1</ecNumber>
    </recommendedName>
</protein>
<dbReference type="CDD" id="cd00200">
    <property type="entry name" value="WD40"/>
    <property type="match status" value="2"/>
</dbReference>
<dbReference type="GO" id="GO:0005524">
    <property type="term" value="F:ATP binding"/>
    <property type="evidence" value="ECO:0007669"/>
    <property type="project" value="UniProtKB-UniRule"/>
</dbReference>
<dbReference type="SMART" id="SM00220">
    <property type="entry name" value="S_TKc"/>
    <property type="match status" value="1"/>
</dbReference>
<dbReference type="Gene3D" id="2.130.10.10">
    <property type="entry name" value="YVTN repeat-like/Quinoprotein amine dehydrogenase"/>
    <property type="match status" value="4"/>
</dbReference>
<dbReference type="Pfam" id="PF00400">
    <property type="entry name" value="WD40"/>
    <property type="match status" value="6"/>
</dbReference>
<feature type="repeat" description="WD" evidence="9">
    <location>
        <begin position="1146"/>
        <end position="1187"/>
    </location>
</feature>
<feature type="repeat" description="WD" evidence="9">
    <location>
        <begin position="1335"/>
        <end position="1376"/>
    </location>
</feature>
<dbReference type="SMART" id="SM00320">
    <property type="entry name" value="WD40"/>
    <property type="match status" value="12"/>
</dbReference>
<dbReference type="PROSITE" id="PS00678">
    <property type="entry name" value="WD_REPEATS_1"/>
    <property type="match status" value="4"/>
</dbReference>
<keyword evidence="8 10" id="KW-0067">ATP-binding</keyword>
<evidence type="ECO:0000256" key="5">
    <source>
        <dbReference type="ARBA" id="ARBA00022737"/>
    </source>
</evidence>
<evidence type="ECO:0000256" key="8">
    <source>
        <dbReference type="ARBA" id="ARBA00022840"/>
    </source>
</evidence>
<evidence type="ECO:0000313" key="14">
    <source>
        <dbReference type="Proteomes" id="UP001141259"/>
    </source>
</evidence>
<dbReference type="InterPro" id="IPR000719">
    <property type="entry name" value="Prot_kinase_dom"/>
</dbReference>
<reference evidence="13" key="1">
    <citation type="submission" date="2022-08" db="EMBL/GenBank/DDBJ databases">
        <authorList>
            <person name="Tistechok S."/>
            <person name="Samborskyy M."/>
            <person name="Roman I."/>
        </authorList>
    </citation>
    <scope>NUCLEOTIDE SEQUENCE</scope>
    <source>
        <strain evidence="13">DSM 103496</strain>
    </source>
</reference>
<dbReference type="SUPFAM" id="SSF50998">
    <property type="entry name" value="Quinoprotein alcohol dehydrogenase-like"/>
    <property type="match status" value="1"/>
</dbReference>
<evidence type="ECO:0000256" key="1">
    <source>
        <dbReference type="ARBA" id="ARBA00012513"/>
    </source>
</evidence>
<dbReference type="PROSITE" id="PS50082">
    <property type="entry name" value="WD_REPEATS_2"/>
    <property type="match status" value="7"/>
</dbReference>
<dbReference type="InterPro" id="IPR001680">
    <property type="entry name" value="WD40_rpt"/>
</dbReference>
<evidence type="ECO:0000256" key="2">
    <source>
        <dbReference type="ARBA" id="ARBA00022527"/>
    </source>
</evidence>
<dbReference type="PROSITE" id="PS00107">
    <property type="entry name" value="PROTEIN_KINASE_ATP"/>
    <property type="match status" value="1"/>
</dbReference>
<evidence type="ECO:0000256" key="3">
    <source>
        <dbReference type="ARBA" id="ARBA00022574"/>
    </source>
</evidence>
<dbReference type="Pfam" id="PF00069">
    <property type="entry name" value="Pkinase"/>
    <property type="match status" value="1"/>
</dbReference>
<evidence type="ECO:0000259" key="12">
    <source>
        <dbReference type="PROSITE" id="PS50011"/>
    </source>
</evidence>
<evidence type="ECO:0000256" key="6">
    <source>
        <dbReference type="ARBA" id="ARBA00022741"/>
    </source>
</evidence>
<feature type="compositionally biased region" description="Basic and acidic residues" evidence="11">
    <location>
        <begin position="1282"/>
        <end position="1292"/>
    </location>
</feature>
<evidence type="ECO:0000256" key="4">
    <source>
        <dbReference type="ARBA" id="ARBA00022679"/>
    </source>
</evidence>
<dbReference type="InterPro" id="IPR036322">
    <property type="entry name" value="WD40_repeat_dom_sf"/>
</dbReference>
<keyword evidence="2" id="KW-0723">Serine/threonine-protein kinase</keyword>
<feature type="repeat" description="WD" evidence="9">
    <location>
        <begin position="1419"/>
        <end position="1460"/>
    </location>
</feature>
<keyword evidence="3 9" id="KW-0853">WD repeat</keyword>
<dbReference type="PANTHER" id="PTHR19848">
    <property type="entry name" value="WD40 REPEAT PROTEIN"/>
    <property type="match status" value="1"/>
</dbReference>
<dbReference type="CDD" id="cd14014">
    <property type="entry name" value="STKc_PknB_like"/>
    <property type="match status" value="1"/>
</dbReference>
<dbReference type="SUPFAM" id="SSF56112">
    <property type="entry name" value="Protein kinase-like (PK-like)"/>
    <property type="match status" value="1"/>
</dbReference>
<feature type="binding site" evidence="10">
    <location>
        <position position="44"/>
    </location>
    <ligand>
        <name>ATP</name>
        <dbReference type="ChEBI" id="CHEBI:30616"/>
    </ligand>
</feature>
<dbReference type="PANTHER" id="PTHR19848:SF8">
    <property type="entry name" value="F-BOX AND WD REPEAT DOMAIN CONTAINING 7"/>
    <property type="match status" value="1"/>
</dbReference>
<dbReference type="SUPFAM" id="SSF50978">
    <property type="entry name" value="WD40 repeat-like"/>
    <property type="match status" value="1"/>
</dbReference>
<dbReference type="RefSeq" id="WP_259623690.1">
    <property type="nucleotide sequence ID" value="NZ_JANYMP010000006.1"/>
</dbReference>
<keyword evidence="6 10" id="KW-0547">Nucleotide-binding</keyword>
<feature type="region of interest" description="Disordered" evidence="11">
    <location>
        <begin position="1280"/>
        <end position="1301"/>
    </location>
</feature>
<feature type="repeat" description="WD" evidence="9">
    <location>
        <begin position="1025"/>
        <end position="1066"/>
    </location>
</feature>
<evidence type="ECO:0000256" key="10">
    <source>
        <dbReference type="PROSITE-ProRule" id="PRU10141"/>
    </source>
</evidence>
<keyword evidence="7 13" id="KW-0418">Kinase</keyword>
<feature type="repeat" description="WD" evidence="9">
    <location>
        <begin position="1188"/>
        <end position="1229"/>
    </location>
</feature>
<dbReference type="FunFam" id="1.10.510.10:FF:000021">
    <property type="entry name" value="Serine/threonine protein kinase"/>
    <property type="match status" value="1"/>
</dbReference>
<comment type="caution">
    <text evidence="13">The sequence shown here is derived from an EMBL/GenBank/DDBJ whole genome shotgun (WGS) entry which is preliminary data.</text>
</comment>
<name>A0A9X2VKG3_9PSEU</name>
<dbReference type="GO" id="GO:0004674">
    <property type="term" value="F:protein serine/threonine kinase activity"/>
    <property type="evidence" value="ECO:0007669"/>
    <property type="project" value="UniProtKB-KW"/>
</dbReference>
<dbReference type="InterPro" id="IPR011047">
    <property type="entry name" value="Quinoprotein_ADH-like_sf"/>
</dbReference>
<evidence type="ECO:0000256" key="11">
    <source>
        <dbReference type="SAM" id="MobiDB-lite"/>
    </source>
</evidence>
<dbReference type="Gene3D" id="3.30.200.20">
    <property type="entry name" value="Phosphorylase Kinase, domain 1"/>
    <property type="match status" value="1"/>
</dbReference>
<dbReference type="InterPro" id="IPR017441">
    <property type="entry name" value="Protein_kinase_ATP_BS"/>
</dbReference>